<organism evidence="2 3">
    <name type="scientific">Flavobacterium agri</name>
    <dbReference type="NCBI Taxonomy" id="2743471"/>
    <lineage>
        <taxon>Bacteria</taxon>
        <taxon>Pseudomonadati</taxon>
        <taxon>Bacteroidota</taxon>
        <taxon>Flavobacteriia</taxon>
        <taxon>Flavobacteriales</taxon>
        <taxon>Flavobacteriaceae</taxon>
        <taxon>Flavobacterium</taxon>
    </lineage>
</organism>
<dbReference type="Proteomes" id="UP000535020">
    <property type="component" value="Unassembled WGS sequence"/>
</dbReference>
<dbReference type="InterPro" id="IPR041698">
    <property type="entry name" value="Methyltransf_25"/>
</dbReference>
<dbReference type="Gene3D" id="3.40.50.150">
    <property type="entry name" value="Vaccinia Virus protein VP39"/>
    <property type="match status" value="1"/>
</dbReference>
<dbReference type="InterPro" id="IPR000182">
    <property type="entry name" value="GNAT_dom"/>
</dbReference>
<dbReference type="SUPFAM" id="SSF53335">
    <property type="entry name" value="S-adenosyl-L-methionine-dependent methyltransferases"/>
    <property type="match status" value="1"/>
</dbReference>
<dbReference type="PANTHER" id="PTHR43792">
    <property type="entry name" value="GNAT FAMILY, PUTATIVE (AFU_ORTHOLOGUE AFUA_3G00765)-RELATED-RELATED"/>
    <property type="match status" value="1"/>
</dbReference>
<dbReference type="CDD" id="cd02440">
    <property type="entry name" value="AdoMet_MTases"/>
    <property type="match status" value="1"/>
</dbReference>
<dbReference type="InterPro" id="IPR016181">
    <property type="entry name" value="Acyl_CoA_acyltransferase"/>
</dbReference>
<evidence type="ECO:0000313" key="2">
    <source>
        <dbReference type="EMBL" id="NYA71222.1"/>
    </source>
</evidence>
<dbReference type="Gene3D" id="3.40.630.30">
    <property type="match status" value="1"/>
</dbReference>
<keyword evidence="2" id="KW-0808">Transferase</keyword>
<comment type="caution">
    <text evidence="2">The sequence shown here is derived from an EMBL/GenBank/DDBJ whole genome shotgun (WGS) entry which is preliminary data.</text>
</comment>
<proteinExistence type="predicted"/>
<dbReference type="Pfam" id="PF13649">
    <property type="entry name" value="Methyltransf_25"/>
    <property type="match status" value="1"/>
</dbReference>
<dbReference type="InterPro" id="IPR051531">
    <property type="entry name" value="N-acetyltransferase"/>
</dbReference>
<dbReference type="RefSeq" id="WP_176006022.1">
    <property type="nucleotide sequence ID" value="NZ_JABWMI010000010.1"/>
</dbReference>
<dbReference type="PROSITE" id="PS51186">
    <property type="entry name" value="GNAT"/>
    <property type="match status" value="1"/>
</dbReference>
<evidence type="ECO:0000259" key="1">
    <source>
        <dbReference type="PROSITE" id="PS51186"/>
    </source>
</evidence>
<feature type="domain" description="N-acetyltransferase" evidence="1">
    <location>
        <begin position="209"/>
        <end position="375"/>
    </location>
</feature>
<protein>
    <submittedName>
        <fullName evidence="2">GNAT family N-acetyltransferase</fullName>
    </submittedName>
</protein>
<dbReference type="EMBL" id="JACBJI010000003">
    <property type="protein sequence ID" value="NYA71222.1"/>
    <property type="molecule type" value="Genomic_DNA"/>
</dbReference>
<dbReference type="InterPro" id="IPR029063">
    <property type="entry name" value="SAM-dependent_MTases_sf"/>
</dbReference>
<sequence>MSQQKHWENVYATKTPNEVSWTQEIPKTSLEFIRSIENYRSKSIIDVGAGDSNLVDFLLDDGCKNITVLDISGQAIERAKKRLGQKADKVKWVVSDILDFEPSENFDIWHDRAAFHFLTDKNDISKYASLVNRHVVANLIIGTFSTDGPKKCSGLEITQYDEPKMKSAFLGFEAISCRTENHQTPFGTTQNFLFCSFGKRVFSITSERLQIRNMKTSDLEDFIVYRSNPEIVKYQGFGIMDREKAQNFIEQQTSKNFGNAGEWVQYAIENRETGRLIGDCAIKLDAFDTRVAEIGITVSHLHQKNGYARETLNAIVDFLFSLPDFHRIVELVDTRNEASIKMLEACGFHREGHFVQSYFDDGNWTDEYQYAMTRADRRKP</sequence>
<dbReference type="AlphaFoldDB" id="A0A7Y9C7C3"/>
<keyword evidence="3" id="KW-1185">Reference proteome</keyword>
<evidence type="ECO:0000313" key="3">
    <source>
        <dbReference type="Proteomes" id="UP000535020"/>
    </source>
</evidence>
<name>A0A7Y9C7C3_9FLAO</name>
<dbReference type="PANTHER" id="PTHR43792:SF1">
    <property type="entry name" value="N-ACETYLTRANSFERASE DOMAIN-CONTAINING PROTEIN"/>
    <property type="match status" value="1"/>
</dbReference>
<reference evidence="2 3" key="1">
    <citation type="submission" date="2020-07" db="EMBL/GenBank/DDBJ databases">
        <authorList>
            <person name="Sun Q."/>
        </authorList>
    </citation>
    <scope>NUCLEOTIDE SEQUENCE [LARGE SCALE GENOMIC DNA]</scope>
    <source>
        <strain evidence="2 3">MAH-1</strain>
    </source>
</reference>
<accession>A0A7Y9C7C3</accession>
<gene>
    <name evidence="2" type="ORF">HZF10_09850</name>
</gene>
<dbReference type="Pfam" id="PF13302">
    <property type="entry name" value="Acetyltransf_3"/>
    <property type="match status" value="1"/>
</dbReference>
<dbReference type="SUPFAM" id="SSF55729">
    <property type="entry name" value="Acyl-CoA N-acyltransferases (Nat)"/>
    <property type="match status" value="1"/>
</dbReference>
<dbReference type="GO" id="GO:0016747">
    <property type="term" value="F:acyltransferase activity, transferring groups other than amino-acyl groups"/>
    <property type="evidence" value="ECO:0007669"/>
    <property type="project" value="InterPro"/>
</dbReference>